<feature type="region of interest" description="Disordered" evidence="3">
    <location>
        <begin position="337"/>
        <end position="360"/>
    </location>
</feature>
<dbReference type="AlphaFoldDB" id="A0AAV1HRS1"/>
<dbReference type="PROSITE" id="PS50014">
    <property type="entry name" value="BROMODOMAIN_2"/>
    <property type="match status" value="1"/>
</dbReference>
<keyword evidence="6" id="KW-1185">Reference proteome</keyword>
<dbReference type="InterPro" id="IPR036427">
    <property type="entry name" value="Bromodomain-like_sf"/>
</dbReference>
<evidence type="ECO:0000313" key="5">
    <source>
        <dbReference type="EMBL" id="CAK0736025.1"/>
    </source>
</evidence>
<keyword evidence="1 2" id="KW-0103">Bromodomain</keyword>
<feature type="region of interest" description="Disordered" evidence="3">
    <location>
        <begin position="601"/>
        <end position="719"/>
    </location>
</feature>
<dbReference type="PRINTS" id="PR00503">
    <property type="entry name" value="BROMODOMAIN"/>
</dbReference>
<evidence type="ECO:0000256" key="2">
    <source>
        <dbReference type="PROSITE-ProRule" id="PRU00035"/>
    </source>
</evidence>
<feature type="compositionally biased region" description="Low complexity" evidence="3">
    <location>
        <begin position="337"/>
        <end position="352"/>
    </location>
</feature>
<dbReference type="PANTHER" id="PTHR22881:SF27">
    <property type="entry name" value="BROMODOMAIN CONTAINING 7_9"/>
    <property type="match status" value="1"/>
</dbReference>
<feature type="compositionally biased region" description="Low complexity" evidence="3">
    <location>
        <begin position="393"/>
        <end position="406"/>
    </location>
</feature>
<evidence type="ECO:0000256" key="1">
    <source>
        <dbReference type="ARBA" id="ARBA00023117"/>
    </source>
</evidence>
<evidence type="ECO:0000313" key="6">
    <source>
        <dbReference type="Proteomes" id="UP001314263"/>
    </source>
</evidence>
<feature type="compositionally biased region" description="Low complexity" evidence="3">
    <location>
        <begin position="690"/>
        <end position="719"/>
    </location>
</feature>
<organism evidence="5 6">
    <name type="scientific">Coccomyxa viridis</name>
    <dbReference type="NCBI Taxonomy" id="1274662"/>
    <lineage>
        <taxon>Eukaryota</taxon>
        <taxon>Viridiplantae</taxon>
        <taxon>Chlorophyta</taxon>
        <taxon>core chlorophytes</taxon>
        <taxon>Trebouxiophyceae</taxon>
        <taxon>Trebouxiophyceae incertae sedis</taxon>
        <taxon>Coccomyxaceae</taxon>
        <taxon>Coccomyxa</taxon>
    </lineage>
</organism>
<dbReference type="EMBL" id="CAUYUE010000001">
    <property type="protein sequence ID" value="CAK0736025.1"/>
    <property type="molecule type" value="Genomic_DNA"/>
</dbReference>
<dbReference type="SMART" id="SM00297">
    <property type="entry name" value="BROMO"/>
    <property type="match status" value="1"/>
</dbReference>
<feature type="region of interest" description="Disordered" evidence="3">
    <location>
        <begin position="768"/>
        <end position="860"/>
    </location>
</feature>
<dbReference type="Proteomes" id="UP001314263">
    <property type="component" value="Unassembled WGS sequence"/>
</dbReference>
<proteinExistence type="predicted"/>
<feature type="compositionally biased region" description="Basic and acidic residues" evidence="3">
    <location>
        <begin position="849"/>
        <end position="860"/>
    </location>
</feature>
<protein>
    <recommendedName>
        <fullName evidence="4">Bromo domain-containing protein</fullName>
    </recommendedName>
</protein>
<dbReference type="PANTHER" id="PTHR22881">
    <property type="entry name" value="BROMODOMAIN CONTAINING PROTEIN"/>
    <property type="match status" value="1"/>
</dbReference>
<dbReference type="SUPFAM" id="SSF47370">
    <property type="entry name" value="Bromodomain"/>
    <property type="match status" value="1"/>
</dbReference>
<feature type="region of interest" description="Disordered" evidence="3">
    <location>
        <begin position="393"/>
        <end position="426"/>
    </location>
</feature>
<evidence type="ECO:0000256" key="3">
    <source>
        <dbReference type="SAM" id="MobiDB-lite"/>
    </source>
</evidence>
<accession>A0AAV1HRS1</accession>
<comment type="caution">
    <text evidence="5">The sequence shown here is derived from an EMBL/GenBank/DDBJ whole genome shotgun (WGS) entry which is preliminary data.</text>
</comment>
<gene>
    <name evidence="5" type="ORF">CVIRNUC_000679</name>
</gene>
<dbReference type="InterPro" id="IPR051831">
    <property type="entry name" value="Bromodomain_contain_prot"/>
</dbReference>
<dbReference type="Pfam" id="PF00439">
    <property type="entry name" value="Bromodomain"/>
    <property type="match status" value="1"/>
</dbReference>
<reference evidence="5 6" key="1">
    <citation type="submission" date="2023-10" db="EMBL/GenBank/DDBJ databases">
        <authorList>
            <person name="Maclean D."/>
            <person name="Macfadyen A."/>
        </authorList>
    </citation>
    <scope>NUCLEOTIDE SEQUENCE [LARGE SCALE GENOMIC DNA]</scope>
</reference>
<feature type="region of interest" description="Disordered" evidence="3">
    <location>
        <begin position="494"/>
        <end position="550"/>
    </location>
</feature>
<feature type="domain" description="Bromo" evidence="4">
    <location>
        <begin position="46"/>
        <end position="116"/>
    </location>
</feature>
<feature type="region of interest" description="Disordered" evidence="3">
    <location>
        <begin position="236"/>
        <end position="293"/>
    </location>
</feature>
<evidence type="ECO:0000259" key="4">
    <source>
        <dbReference type="PROSITE" id="PS50014"/>
    </source>
</evidence>
<dbReference type="CDD" id="cd04369">
    <property type="entry name" value="Bromodomain"/>
    <property type="match status" value="1"/>
</dbReference>
<dbReference type="InterPro" id="IPR001487">
    <property type="entry name" value="Bromodomain"/>
</dbReference>
<dbReference type="Gene3D" id="1.20.920.10">
    <property type="entry name" value="Bromodomain-like"/>
    <property type="match status" value="1"/>
</dbReference>
<sequence length="860" mass="91916">MPLGQSSLKVVAMEMPTVQVASPTVMDDMGFDPESMLITLINQISTKLDTDRVFDQPVSEEVAPGYHDFIKRPMCFQRMREKVHGREYRTWRGFVEDFELICNNAMIYNQKRSRVHKSALSVLRAGKKWLQAAELAGRKAIAMLHPEGMAVAAAEEAREVQAAQQAAAAAARLKTPGISTRRTQLMSESPLTPRASMPCQRMAAMQTLTCLAPPPDYSAGPLPDADDFQFDMHSDQEEGYSSFSDTDVEGAEGRTQASAPGLGTTAAAASYHAWPPGTRGPGVGRPQTRRPSSAKWRLRQIECRARFLQLRLWELSAQQEHFKAELQRLQQQEQQLASAEASKAAGTALPAPAHHEPAATGSPALATEAALKQEPAGEEGILSAASPSARLQAASAAAQPLPKASSMATEPSMGQRRSQRRRKHERLQAAELVPATLLRHPMFAALAGVRNPAKVLEQTSIAESQREQETFPACAYAALEFCERHLGALRNQLKQVPGQRQRPQKKIVPSKGRGRGLAPANRPLQTRQRSGLGALHSASKSGLERCSSYSKRRRNEYDMADILMSDAKYVERPKVANINIPPVRVKTREQLEKRQTEVLALKRRAAQHSPRLGCKGDSSSSEDTSDEAFLARHQPGWEEEHRRNYAPAAGIGQRRKTKEDKGKVSRPSSAKPFGSMDSLTVRVPSGSAVRSPPAAETPRAAAAAVQTPASAPAQLASSAPPDLVPAAAPLPPLGAATAAAVAAISKAGATPGSSPGAVAVTISAGDLQKDPSEAAKPAVGKPGPSMPQGIKADRQNGRRITTRGLAVKAVAGRKPGRGRGRGRKGGRGRGSAANGSPHAHTNGAVDSSSDERDASGSDAG</sequence>
<name>A0AAV1HRS1_9CHLO</name>
<feature type="compositionally biased region" description="Basic residues" evidence="3">
    <location>
        <begin position="814"/>
        <end position="827"/>
    </location>
</feature>